<dbReference type="EMBL" id="JAPNKE010000002">
    <property type="protein sequence ID" value="MCY1011161.1"/>
    <property type="molecule type" value="Genomic_DNA"/>
</dbReference>
<protein>
    <recommendedName>
        <fullName evidence="3">DUF3347 domain-containing protein</fullName>
    </recommendedName>
</protein>
<keyword evidence="2" id="KW-1185">Reference proteome</keyword>
<sequence length="164" mass="17549">MWYAGNVPRRILLTFIAAVACSSEGGKSAQPAPSSVVQPYVTIQETLAADRLDKLSELSAQVVVAAEPLQAEAGIPEVVAGAGRVAAQDIDTARAGFEKMSMGLISYSKTHSDQRAGYEVVFCPMAFNNKGAYWVQKTGEIINPYHGMMMLHCGDKVAWDKAPG</sequence>
<dbReference type="AlphaFoldDB" id="A0A9X3EW26"/>
<proteinExistence type="predicted"/>
<dbReference type="Proteomes" id="UP001150924">
    <property type="component" value="Unassembled WGS sequence"/>
</dbReference>
<gene>
    <name evidence="1" type="ORF">OV079_37505</name>
</gene>
<comment type="caution">
    <text evidence="1">The sequence shown here is derived from an EMBL/GenBank/DDBJ whole genome shotgun (WGS) entry which is preliminary data.</text>
</comment>
<evidence type="ECO:0008006" key="3">
    <source>
        <dbReference type="Google" id="ProtNLM"/>
    </source>
</evidence>
<dbReference type="RefSeq" id="WP_267774410.1">
    <property type="nucleotide sequence ID" value="NZ_JAPNKE010000002.1"/>
</dbReference>
<evidence type="ECO:0000313" key="2">
    <source>
        <dbReference type="Proteomes" id="UP001150924"/>
    </source>
</evidence>
<name>A0A9X3EW26_9BACT</name>
<accession>A0A9X3EW26</accession>
<reference evidence="1" key="1">
    <citation type="submission" date="2022-11" db="EMBL/GenBank/DDBJ databases">
        <title>Minimal conservation of predation-associated metabolite biosynthetic gene clusters underscores biosynthetic potential of Myxococcota including descriptions for ten novel species: Archangium lansinium sp. nov., Myxococcus landrumus sp. nov., Nannocystis bai.</title>
        <authorList>
            <person name="Ahearne A."/>
            <person name="Stevens C."/>
            <person name="Phillips K."/>
        </authorList>
    </citation>
    <scope>NUCLEOTIDE SEQUENCE</scope>
    <source>
        <strain evidence="1">Na p29</strain>
    </source>
</reference>
<evidence type="ECO:0000313" key="1">
    <source>
        <dbReference type="EMBL" id="MCY1011161.1"/>
    </source>
</evidence>
<organism evidence="1 2">
    <name type="scientific">Nannocystis pusilla</name>
    <dbReference type="NCBI Taxonomy" id="889268"/>
    <lineage>
        <taxon>Bacteria</taxon>
        <taxon>Pseudomonadati</taxon>
        <taxon>Myxococcota</taxon>
        <taxon>Polyangia</taxon>
        <taxon>Nannocystales</taxon>
        <taxon>Nannocystaceae</taxon>
        <taxon>Nannocystis</taxon>
    </lineage>
</organism>